<dbReference type="GO" id="GO:0016491">
    <property type="term" value="F:oxidoreductase activity"/>
    <property type="evidence" value="ECO:0007669"/>
    <property type="project" value="InterPro"/>
</dbReference>
<dbReference type="InterPro" id="IPR002937">
    <property type="entry name" value="Amino_oxidase"/>
</dbReference>
<protein>
    <submittedName>
        <fullName evidence="2">NAD(P)-binding protein</fullName>
    </submittedName>
</protein>
<dbReference type="RefSeq" id="WP_310798550.1">
    <property type="nucleotide sequence ID" value="NZ_CP123872.1"/>
</dbReference>
<dbReference type="Gene3D" id="3.50.50.60">
    <property type="entry name" value="FAD/NAD(P)-binding domain"/>
    <property type="match status" value="1"/>
</dbReference>
<name>A0AA52EI32_9PROT</name>
<evidence type="ECO:0000313" key="3">
    <source>
        <dbReference type="Proteomes" id="UP001268683"/>
    </source>
</evidence>
<dbReference type="PANTHER" id="PTHR16128">
    <property type="entry name" value="FAD/NAD(P)-BINDING OXIDOREDUCTASE FAMILY PROTEIN"/>
    <property type="match status" value="1"/>
</dbReference>
<dbReference type="InterPro" id="IPR036188">
    <property type="entry name" value="FAD/NAD-bd_sf"/>
</dbReference>
<dbReference type="AlphaFoldDB" id="A0AA52EI32"/>
<evidence type="ECO:0000259" key="1">
    <source>
        <dbReference type="Pfam" id="PF01593"/>
    </source>
</evidence>
<organism evidence="2 3">
    <name type="scientific">Temperatibacter marinus</name>
    <dbReference type="NCBI Taxonomy" id="1456591"/>
    <lineage>
        <taxon>Bacteria</taxon>
        <taxon>Pseudomonadati</taxon>
        <taxon>Pseudomonadota</taxon>
        <taxon>Alphaproteobacteria</taxon>
        <taxon>Kordiimonadales</taxon>
        <taxon>Temperatibacteraceae</taxon>
        <taxon>Temperatibacter</taxon>
    </lineage>
</organism>
<dbReference type="Gene3D" id="3.90.660.10">
    <property type="match status" value="1"/>
</dbReference>
<dbReference type="PANTHER" id="PTHR16128:SF5">
    <property type="entry name" value="FAD_NAD(P)-BINDING OXIDOREDUCTASE FAMILY PROTEIN"/>
    <property type="match status" value="1"/>
</dbReference>
<dbReference type="EMBL" id="CP123872">
    <property type="protein sequence ID" value="WND02714.1"/>
    <property type="molecule type" value="Genomic_DNA"/>
</dbReference>
<feature type="domain" description="Amine oxidase" evidence="1">
    <location>
        <begin position="117"/>
        <end position="318"/>
    </location>
</feature>
<accession>A0AA52EI32</accession>
<reference evidence="2" key="1">
    <citation type="submission" date="2023-04" db="EMBL/GenBank/DDBJ databases">
        <title>Complete genome sequence of Temperatibacter marinus.</title>
        <authorList>
            <person name="Rong J.-C."/>
            <person name="Yi M.-L."/>
            <person name="Zhao Q."/>
        </authorList>
    </citation>
    <scope>NUCLEOTIDE SEQUENCE</scope>
    <source>
        <strain evidence="2">NBRC 110045</strain>
    </source>
</reference>
<keyword evidence="3" id="KW-1185">Reference proteome</keyword>
<dbReference type="Proteomes" id="UP001268683">
    <property type="component" value="Chromosome"/>
</dbReference>
<sequence length="321" mass="35757">MQTIAIIGAGLSGLTAAHHLKGQYSVQVFEKARGVSGRMSTRHAPPYQFDHGAQFFTVNSPEFKAFLEKKIFSPYVSEWQGQFVTIKGGVFTPYHGAGTRYVGVDKMTSLCKEMAKELCCTLGINIQGIEYRSSEGFTLTDQLGKSYGPYDKVISAIPLPQFLDLCSNYIYDKRVFNSVIMQGCISLMLGGENLPLPEFDGAKVEENLLGWIAVNSRKPGRRSPSSLIVQSTNIWAEKMQEQDLNDVKGTMLTEVENLLQVSYHSVGHSQVHRWRYAAVTSPLGQDFWQHNDLPLYAVGDWCLGGKVEKAFLSGYRLAYSL</sequence>
<dbReference type="KEGG" id="tmk:QGN29_14265"/>
<evidence type="ECO:0000313" key="2">
    <source>
        <dbReference type="EMBL" id="WND02714.1"/>
    </source>
</evidence>
<proteinExistence type="predicted"/>
<dbReference type="Pfam" id="PF01593">
    <property type="entry name" value="Amino_oxidase"/>
    <property type="match status" value="1"/>
</dbReference>
<dbReference type="Pfam" id="PF13450">
    <property type="entry name" value="NAD_binding_8"/>
    <property type="match status" value="1"/>
</dbReference>
<dbReference type="SUPFAM" id="SSF51905">
    <property type="entry name" value="FAD/NAD(P)-binding domain"/>
    <property type="match status" value="1"/>
</dbReference>
<gene>
    <name evidence="2" type="ORF">QGN29_14265</name>
</gene>